<accession>A0A4D9DPL3</accession>
<dbReference type="Proteomes" id="UP000297703">
    <property type="component" value="Unassembled WGS sequence"/>
</dbReference>
<reference evidence="2 3" key="2">
    <citation type="submission" date="2019-04" db="EMBL/GenBank/DDBJ databases">
        <title>The genome sequence of big-headed turtle.</title>
        <authorList>
            <person name="Gong S."/>
        </authorList>
    </citation>
    <scope>NUCLEOTIDE SEQUENCE [LARGE SCALE GENOMIC DNA]</scope>
    <source>
        <strain evidence="2">DO16091913</strain>
        <tissue evidence="2">Muscle</tissue>
    </source>
</reference>
<sequence>MASRPGPGARCTQQEATPRQSVCAPVPQMQRDEYGPCKGLPGKLGCALGLTLINTSCPSRVSPRRTPRASCGSAPVLRSPSASCLTCLAGAAVNSREGDTVPGGRAVARTQERFSGLGVWTRATERRTQPCPARLD</sequence>
<evidence type="ECO:0000313" key="3">
    <source>
        <dbReference type="Proteomes" id="UP000297703"/>
    </source>
</evidence>
<keyword evidence="2" id="KW-0689">Ribosomal protein</keyword>
<organism evidence="2 3">
    <name type="scientific">Platysternon megacephalum</name>
    <name type="common">big-headed turtle</name>
    <dbReference type="NCBI Taxonomy" id="55544"/>
    <lineage>
        <taxon>Eukaryota</taxon>
        <taxon>Metazoa</taxon>
        <taxon>Chordata</taxon>
        <taxon>Craniata</taxon>
        <taxon>Vertebrata</taxon>
        <taxon>Euteleostomi</taxon>
        <taxon>Archelosauria</taxon>
        <taxon>Testudinata</taxon>
        <taxon>Testudines</taxon>
        <taxon>Cryptodira</taxon>
        <taxon>Durocryptodira</taxon>
        <taxon>Testudinoidea</taxon>
        <taxon>Platysternidae</taxon>
        <taxon>Platysternon</taxon>
    </lineage>
</organism>
<proteinExistence type="predicted"/>
<evidence type="ECO:0000313" key="2">
    <source>
        <dbReference type="EMBL" id="TFJ96752.1"/>
    </source>
</evidence>
<protein>
    <submittedName>
        <fullName evidence="2">50S ribosomal protein L16</fullName>
    </submittedName>
</protein>
<dbReference type="EMBL" id="QXTE01000593">
    <property type="protein sequence ID" value="TFJ96752.1"/>
    <property type="molecule type" value="Genomic_DNA"/>
</dbReference>
<feature type="compositionally biased region" description="Polar residues" evidence="1">
    <location>
        <begin position="11"/>
        <end position="20"/>
    </location>
</feature>
<comment type="caution">
    <text evidence="2">The sequence shown here is derived from an EMBL/GenBank/DDBJ whole genome shotgun (WGS) entry which is preliminary data.</text>
</comment>
<feature type="region of interest" description="Disordered" evidence="1">
    <location>
        <begin position="1"/>
        <end position="22"/>
    </location>
</feature>
<dbReference type="AlphaFoldDB" id="A0A4D9DPL3"/>
<gene>
    <name evidence="2" type="ORF">DR999_PMT21451</name>
</gene>
<keyword evidence="3" id="KW-1185">Reference proteome</keyword>
<keyword evidence="2" id="KW-0687">Ribonucleoprotein</keyword>
<reference evidence="2 3" key="1">
    <citation type="submission" date="2019-04" db="EMBL/GenBank/DDBJ databases">
        <title>Draft genome of the big-headed turtle Platysternon megacephalum.</title>
        <authorList>
            <person name="Gong S."/>
        </authorList>
    </citation>
    <scope>NUCLEOTIDE SEQUENCE [LARGE SCALE GENOMIC DNA]</scope>
    <source>
        <strain evidence="2">DO16091913</strain>
        <tissue evidence="2">Muscle</tissue>
    </source>
</reference>
<name>A0A4D9DPL3_9SAUR</name>
<dbReference type="GO" id="GO:0005840">
    <property type="term" value="C:ribosome"/>
    <property type="evidence" value="ECO:0007669"/>
    <property type="project" value="UniProtKB-KW"/>
</dbReference>
<evidence type="ECO:0000256" key="1">
    <source>
        <dbReference type="SAM" id="MobiDB-lite"/>
    </source>
</evidence>